<evidence type="ECO:0008006" key="3">
    <source>
        <dbReference type="Google" id="ProtNLM"/>
    </source>
</evidence>
<organism evidence="1 2">
    <name type="scientific">Pseudonocardia ailaonensis</name>
    <dbReference type="NCBI Taxonomy" id="367279"/>
    <lineage>
        <taxon>Bacteria</taxon>
        <taxon>Bacillati</taxon>
        <taxon>Actinomycetota</taxon>
        <taxon>Actinomycetes</taxon>
        <taxon>Pseudonocardiales</taxon>
        <taxon>Pseudonocardiaceae</taxon>
        <taxon>Pseudonocardia</taxon>
    </lineage>
</organism>
<gene>
    <name evidence="1" type="ORF">GCM10009836_36740</name>
</gene>
<dbReference type="SUPFAM" id="SSF55961">
    <property type="entry name" value="Bet v1-like"/>
    <property type="match status" value="1"/>
</dbReference>
<evidence type="ECO:0000313" key="2">
    <source>
        <dbReference type="Proteomes" id="UP001500449"/>
    </source>
</evidence>
<dbReference type="PANTHER" id="PTHR36166">
    <property type="entry name" value="CHROMOSOME 9, WHOLE GENOME SHOTGUN SEQUENCE"/>
    <property type="match status" value="1"/>
</dbReference>
<sequence length="153" mass="16902">MCAVVDTFVAASPAAVWTVLTDFDGYPAWNPFVIGIDTGGAYGRGALWHVTRVGTGGRPATIDVVLDTWKAEREFAWVGGSHRRWQLSGRHSFVLIPADGGTVLRQAERVHGLWALTRRRDLQVAMREQFGRMNEALRLEVESGTSSDHGREP</sequence>
<protein>
    <recommendedName>
        <fullName evidence="3">Polyketide cyclase</fullName>
    </recommendedName>
</protein>
<accession>A0ABN2N584</accession>
<dbReference type="Gene3D" id="3.30.530.20">
    <property type="match status" value="1"/>
</dbReference>
<name>A0ABN2N584_9PSEU</name>
<reference evidence="1 2" key="1">
    <citation type="journal article" date="2019" name="Int. J. Syst. Evol. Microbiol.">
        <title>The Global Catalogue of Microorganisms (GCM) 10K type strain sequencing project: providing services to taxonomists for standard genome sequencing and annotation.</title>
        <authorList>
            <consortium name="The Broad Institute Genomics Platform"/>
            <consortium name="The Broad Institute Genome Sequencing Center for Infectious Disease"/>
            <person name="Wu L."/>
            <person name="Ma J."/>
        </authorList>
    </citation>
    <scope>NUCLEOTIDE SEQUENCE [LARGE SCALE GENOMIC DNA]</scope>
    <source>
        <strain evidence="1 2">JCM 16009</strain>
    </source>
</reference>
<dbReference type="InterPro" id="IPR019587">
    <property type="entry name" value="Polyketide_cyclase/dehydratase"/>
</dbReference>
<dbReference type="Pfam" id="PF10604">
    <property type="entry name" value="Polyketide_cyc2"/>
    <property type="match status" value="1"/>
</dbReference>
<dbReference type="PANTHER" id="PTHR36166:SF1">
    <property type="entry name" value="SRPBCC DOMAIN-CONTAINING PROTEIN"/>
    <property type="match status" value="1"/>
</dbReference>
<dbReference type="Proteomes" id="UP001500449">
    <property type="component" value="Unassembled WGS sequence"/>
</dbReference>
<dbReference type="CDD" id="cd07822">
    <property type="entry name" value="SRPBCC_4"/>
    <property type="match status" value="1"/>
</dbReference>
<dbReference type="EMBL" id="BAAAQK010000009">
    <property type="protein sequence ID" value="GAA1853302.1"/>
    <property type="molecule type" value="Genomic_DNA"/>
</dbReference>
<dbReference type="InterPro" id="IPR023393">
    <property type="entry name" value="START-like_dom_sf"/>
</dbReference>
<proteinExistence type="predicted"/>
<comment type="caution">
    <text evidence="1">The sequence shown here is derived from an EMBL/GenBank/DDBJ whole genome shotgun (WGS) entry which is preliminary data.</text>
</comment>
<keyword evidence="2" id="KW-1185">Reference proteome</keyword>
<evidence type="ECO:0000313" key="1">
    <source>
        <dbReference type="EMBL" id="GAA1853302.1"/>
    </source>
</evidence>